<dbReference type="PANTHER" id="PTHR10584:SF166">
    <property type="entry name" value="RIBOKINASE"/>
    <property type="match status" value="1"/>
</dbReference>
<keyword evidence="2 4" id="KW-0418">Kinase</keyword>
<keyword evidence="1" id="KW-0808">Transferase</keyword>
<dbReference type="SUPFAM" id="SSF53613">
    <property type="entry name" value="Ribokinase-like"/>
    <property type="match status" value="1"/>
</dbReference>
<dbReference type="PROSITE" id="PS00583">
    <property type="entry name" value="PFKB_KINASES_1"/>
    <property type="match status" value="1"/>
</dbReference>
<dbReference type="STRING" id="1121279.SAMN02745887_00021"/>
<protein>
    <submittedName>
        <fullName evidence="4">Adenosine kinase</fullName>
    </submittedName>
</protein>
<keyword evidence="5" id="KW-1185">Reference proteome</keyword>
<dbReference type="InterPro" id="IPR029056">
    <property type="entry name" value="Ribokinase-like"/>
</dbReference>
<sequence>MATLICGSVAYDTIMVFPDRFDRHILPHKVHMLSVSFLVPEMRREFGGCAGNIAYNLKLLGGEPIVMATVGQDFAPYAAHLTAQGIRRDCVRELASHFTPQCYITTDLDDNQIAAFHPGAMSESHHNSFAPVAAELRYAIVGPDGLDGMLARCRELAAAKVPFIFDPGQGTLLFSGEQLIDCISAAKVVTLNDYEAELVHQKTGKSLAELAALTEVLIVTLGGDGSQIFVDGREIRIPAAKATALVDPTGCGDAYRAGILFGMEKGWDWETTGRLASLLGAIKIAQRGGQNHRFDRASLAADYQAAFGRALPSW</sequence>
<dbReference type="RefSeq" id="WP_072426589.1">
    <property type="nucleotide sequence ID" value="NZ_FPKR01000001.1"/>
</dbReference>
<dbReference type="InterPro" id="IPR002173">
    <property type="entry name" value="Carboh/pur_kinase_PfkB_CS"/>
</dbReference>
<proteinExistence type="predicted"/>
<evidence type="ECO:0000259" key="3">
    <source>
        <dbReference type="Pfam" id="PF00294"/>
    </source>
</evidence>
<organism evidence="4 5">
    <name type="scientific">Chitinimonas taiwanensis DSM 18899</name>
    <dbReference type="NCBI Taxonomy" id="1121279"/>
    <lineage>
        <taxon>Bacteria</taxon>
        <taxon>Pseudomonadati</taxon>
        <taxon>Pseudomonadota</taxon>
        <taxon>Betaproteobacteria</taxon>
        <taxon>Neisseriales</taxon>
        <taxon>Chitinibacteraceae</taxon>
        <taxon>Chitinimonas</taxon>
    </lineage>
</organism>
<evidence type="ECO:0000313" key="5">
    <source>
        <dbReference type="Proteomes" id="UP000186513"/>
    </source>
</evidence>
<feature type="domain" description="Carbohydrate kinase PfkB" evidence="3">
    <location>
        <begin position="33"/>
        <end position="291"/>
    </location>
</feature>
<dbReference type="PANTHER" id="PTHR10584">
    <property type="entry name" value="SUGAR KINASE"/>
    <property type="match status" value="1"/>
</dbReference>
<dbReference type="Gene3D" id="3.40.1190.20">
    <property type="match status" value="1"/>
</dbReference>
<name>A0A1K2H471_9NEIS</name>
<evidence type="ECO:0000256" key="1">
    <source>
        <dbReference type="ARBA" id="ARBA00022679"/>
    </source>
</evidence>
<evidence type="ECO:0000256" key="2">
    <source>
        <dbReference type="ARBA" id="ARBA00022777"/>
    </source>
</evidence>
<accession>A0A1K2H471</accession>
<dbReference type="EMBL" id="FPKR01000001">
    <property type="protein sequence ID" value="SFZ70048.1"/>
    <property type="molecule type" value="Genomic_DNA"/>
</dbReference>
<dbReference type="InterPro" id="IPR011611">
    <property type="entry name" value="PfkB_dom"/>
</dbReference>
<dbReference type="AlphaFoldDB" id="A0A1K2H471"/>
<dbReference type="Pfam" id="PF00294">
    <property type="entry name" value="PfkB"/>
    <property type="match status" value="1"/>
</dbReference>
<dbReference type="Proteomes" id="UP000186513">
    <property type="component" value="Unassembled WGS sequence"/>
</dbReference>
<dbReference type="OrthoDB" id="9779730at2"/>
<dbReference type="CDD" id="cd01942">
    <property type="entry name" value="ribokinase_group_A"/>
    <property type="match status" value="1"/>
</dbReference>
<dbReference type="GO" id="GO:0016301">
    <property type="term" value="F:kinase activity"/>
    <property type="evidence" value="ECO:0007669"/>
    <property type="project" value="UniProtKB-KW"/>
</dbReference>
<evidence type="ECO:0000313" key="4">
    <source>
        <dbReference type="EMBL" id="SFZ70048.1"/>
    </source>
</evidence>
<gene>
    <name evidence="4" type="ORF">SAMN02745887_00021</name>
</gene>
<reference evidence="4 5" key="1">
    <citation type="submission" date="2016-11" db="EMBL/GenBank/DDBJ databases">
        <authorList>
            <person name="Jaros S."/>
            <person name="Januszkiewicz K."/>
            <person name="Wedrychowicz H."/>
        </authorList>
    </citation>
    <scope>NUCLEOTIDE SEQUENCE [LARGE SCALE GENOMIC DNA]</scope>
    <source>
        <strain evidence="4 5">DSM 18899</strain>
    </source>
</reference>